<dbReference type="SUPFAM" id="SSF57440">
    <property type="entry name" value="Kringle-like"/>
    <property type="match status" value="1"/>
</dbReference>
<feature type="domain" description="C-type lectin" evidence="14">
    <location>
        <begin position="1284"/>
        <end position="1407"/>
    </location>
</feature>
<dbReference type="InterPro" id="IPR016186">
    <property type="entry name" value="C-type_lectin-like/link_sf"/>
</dbReference>
<dbReference type="PRINTS" id="PR00013">
    <property type="entry name" value="FNTYPEII"/>
</dbReference>
<feature type="disulfide bond" evidence="11">
    <location>
        <begin position="212"/>
        <end position="239"/>
    </location>
</feature>
<evidence type="ECO:0000256" key="13">
    <source>
        <dbReference type="SAM" id="Phobius"/>
    </source>
</evidence>
<evidence type="ECO:0000256" key="4">
    <source>
        <dbReference type="ARBA" id="ARBA00022729"/>
    </source>
</evidence>
<feature type="transmembrane region" description="Helical" evidence="13">
    <location>
        <begin position="1428"/>
        <end position="1451"/>
    </location>
</feature>
<dbReference type="PROSITE" id="PS00023">
    <property type="entry name" value="FN2_1"/>
    <property type="match status" value="1"/>
</dbReference>
<dbReference type="Pfam" id="PF00040">
    <property type="entry name" value="fn2"/>
    <property type="match status" value="1"/>
</dbReference>
<keyword evidence="3 13" id="KW-0812">Transmembrane</keyword>
<dbReference type="SUPFAM" id="SSF56436">
    <property type="entry name" value="C-type lectin-like"/>
    <property type="match status" value="8"/>
</dbReference>
<comment type="caution">
    <text evidence="16">The sequence shown here is derived from an EMBL/GenBank/DDBJ whole genome shotgun (WGS) entry which is preliminary data.</text>
</comment>
<keyword evidence="2" id="KW-0254">Endocytosis</keyword>
<evidence type="ECO:0000256" key="3">
    <source>
        <dbReference type="ARBA" id="ARBA00022692"/>
    </source>
</evidence>
<feature type="domain" description="Fibronectin type-II" evidence="15">
    <location>
        <begin position="193"/>
        <end position="241"/>
    </location>
</feature>
<dbReference type="SMART" id="SM00059">
    <property type="entry name" value="FN2"/>
    <property type="match status" value="1"/>
</dbReference>
<dbReference type="PANTHER" id="PTHR22803">
    <property type="entry name" value="MANNOSE, PHOSPHOLIPASE, LECTIN RECEPTOR RELATED"/>
    <property type="match status" value="1"/>
</dbReference>
<keyword evidence="17" id="KW-1185">Reference proteome</keyword>
<evidence type="ECO:0000259" key="14">
    <source>
        <dbReference type="PROSITE" id="PS50041"/>
    </source>
</evidence>
<dbReference type="Gene3D" id="2.10.10.10">
    <property type="entry name" value="Fibronectin, type II, collagen-binding"/>
    <property type="match status" value="1"/>
</dbReference>
<evidence type="ECO:0000256" key="8">
    <source>
        <dbReference type="ARBA" id="ARBA00023157"/>
    </source>
</evidence>
<dbReference type="OrthoDB" id="5858677at2759"/>
<gene>
    <name evidence="16" type="primary">pla2r1</name>
    <name evidence="16" type="ORF">DAT39_000349</name>
</gene>
<feature type="domain" description="C-type lectin" evidence="14">
    <location>
        <begin position="988"/>
        <end position="1113"/>
    </location>
</feature>
<keyword evidence="4" id="KW-0732">Signal</keyword>
<dbReference type="InterPro" id="IPR035992">
    <property type="entry name" value="Ricin_B-like_lectins"/>
</dbReference>
<dbReference type="EMBL" id="QNUK01000001">
    <property type="protein sequence ID" value="KAF5909913.1"/>
    <property type="molecule type" value="Genomic_DNA"/>
</dbReference>
<feature type="compositionally biased region" description="Polar residues" evidence="12">
    <location>
        <begin position="474"/>
        <end position="487"/>
    </location>
</feature>
<dbReference type="GO" id="GO:0006897">
    <property type="term" value="P:endocytosis"/>
    <property type="evidence" value="ECO:0007669"/>
    <property type="project" value="UniProtKB-KW"/>
</dbReference>
<sequence length="1491" mass="169240">MRALGVTFQQHFFRVQACYLGVCTALLLALTSSSRAAVAASLTQHEVLEQSQLSDLYNKGIFLLESVSLQHCLYANSSGISLASCDSPTAGSLWKWVSRHRLFNLGTNKCLGINSTNQQSEVGMFECDLSLHSMWWRCHGYTLYGTTQKKLVVMDSRVMVKRYIMHEWRIYGELGEAPCTYPYEEIHTLLGNAQGLPCALPFQYSGKWYWDCTSEGREDQHLWCATTSNYDWHQKWGFCPSAAPGCDTFWESNAELKACYQFNFYSLLSWSQALASCQSQGASLLSINQAAEHIYIRERLADMGLIVWTGLNHLAHDGGWQWSDGSPLALLQYTSDMASLVVGQNQLCGVFNSDLRSGNWQSLSCDSALPYICKKTPNTSRRAEPIDNWQYKRTVCLDGWIDHNGFCYRYVEEKGSWDNSSLTCRALGAQLTAIRSLSEQELLLALLVNASDPKVWIGLHMEAGSPTVKWSDDSPVSLTSWQRQQPSPRRDDKRMCVAADRKNGNWGLEECEKSFPAVCRMTGLVPLHPVGEWEEGCPEGWKRKGSSCYKIADQEQTFKDAVKGYYCKSSLVTIDDRFEQAFLNSLISAKNGSASQFYWTALQDQNKTVDYQWLMQNGSTIPLTYTNWNRHQPLVTGGGCVAMTGGQRLGHWEVKNCNSYKALAVCEQSVSDYHDVLFPLPHIDLFVLCKDGWESQPGLHHCYKVFHSEKILMRRSWAEAEFFCRALGADLASFHYYEDQVFVKQLLTKMFDSTEGRWFWVGFTKRDPQSAGAWEWSDGTPVVKSFIDDKNEDMSTHNCAVYSDLTNTLTARPCDAKHEWICKVPRGVELTNPYWYNKENEPWVFYRGAEYYLASQAFPWEMVLFACKMLGADLLSLHSKEEQAFIHERMMKAAHGATEWWIGLSTTSAHEGFSWTDGTALDYQNWKNGRPSRQPGRNCVSMSLTGAWSTGRCVDQHGYVCKRRIVSVVETPREPHFVGACPQNWFYFGHKCLLLQLPSRPKEGKSWKDAQSICSSFQGMLVSIEDEIEQAYITMLLHGQSEGVWIGLQDADTMKWTNGKLVTYTNWSPVEPEHSDNQDEWSGNRIEPLCAVLSNTHNFHFTGKWYKEKCSERSYGFVCQKPQDKTKRPSHSFPSLASLAFSEYKNRSYHVVRGNMSWYQARTACVEKNAELVSITDPFHQAYLTVLVNRLGAAHWIGLLSQDDGINYGWIDGRDNMFTHWDTVDGDSEDSSSVLGNCVYMDITGGWRRAECDMPLPGALCYVPPPKSIAFSSEVVCPETWVKFRRSCYNFKPVVLRMSLEEARERCKKEDNSSDVLTIRDEEENHFFLKQMKNFYGSFETVWLGIYYNIDKDALTWLDGSALDYTNWPLKAPDASVMHADTCVSMRVSDAGWLLVDCTSRHGFICKTRSESVPEVEVEPLTGLHHGVVPAAVLVAILFFAVTAGLLWFVYKRNTLGFRRLPSLGSAFYSSHATDSDGNVLLSDLETHAEE</sequence>
<dbReference type="SMART" id="SM00458">
    <property type="entry name" value="RICIN"/>
    <property type="match status" value="1"/>
</dbReference>
<dbReference type="Gene3D" id="2.80.10.50">
    <property type="match status" value="1"/>
</dbReference>
<evidence type="ECO:0000256" key="7">
    <source>
        <dbReference type="ARBA" id="ARBA00023136"/>
    </source>
</evidence>
<evidence type="ECO:0000256" key="11">
    <source>
        <dbReference type="PROSITE-ProRule" id="PRU00479"/>
    </source>
</evidence>
<dbReference type="PROSITE" id="PS50231">
    <property type="entry name" value="RICIN_B_LECTIN"/>
    <property type="match status" value="1"/>
</dbReference>
<feature type="disulfide bond" evidence="11">
    <location>
        <begin position="198"/>
        <end position="224"/>
    </location>
</feature>
<dbReference type="Gene3D" id="3.10.100.10">
    <property type="entry name" value="Mannose-Binding Protein A, subunit A"/>
    <property type="match status" value="8"/>
</dbReference>
<evidence type="ECO:0000256" key="2">
    <source>
        <dbReference type="ARBA" id="ARBA00022583"/>
    </source>
</evidence>
<dbReference type="PROSITE" id="PS00615">
    <property type="entry name" value="C_TYPE_LECTIN_1"/>
    <property type="match status" value="2"/>
</dbReference>
<evidence type="ECO:0000313" key="17">
    <source>
        <dbReference type="Proteomes" id="UP000727407"/>
    </source>
</evidence>
<dbReference type="SUPFAM" id="SSF50370">
    <property type="entry name" value="Ricin B-like lectins"/>
    <property type="match status" value="1"/>
</dbReference>
<evidence type="ECO:0000256" key="6">
    <source>
        <dbReference type="ARBA" id="ARBA00022989"/>
    </source>
</evidence>
<dbReference type="Proteomes" id="UP000727407">
    <property type="component" value="Unassembled WGS sequence"/>
</dbReference>
<keyword evidence="10" id="KW-0325">Glycoprotein</keyword>
<feature type="domain" description="C-type lectin" evidence="14">
    <location>
        <begin position="846"/>
        <end position="962"/>
    </location>
</feature>
<dbReference type="CDD" id="cd00037">
    <property type="entry name" value="CLECT"/>
    <property type="match status" value="8"/>
</dbReference>
<proteinExistence type="predicted"/>
<keyword evidence="6 13" id="KW-1133">Transmembrane helix</keyword>
<dbReference type="InterPro" id="IPR000562">
    <property type="entry name" value="FN_type2_dom"/>
</dbReference>
<dbReference type="SMART" id="SM00034">
    <property type="entry name" value="CLECT"/>
    <property type="match status" value="8"/>
</dbReference>
<dbReference type="InterPro" id="IPR036943">
    <property type="entry name" value="FN_type2_sf"/>
</dbReference>
<evidence type="ECO:0000256" key="5">
    <source>
        <dbReference type="ARBA" id="ARBA00022737"/>
    </source>
</evidence>
<feature type="domain" description="C-type lectin" evidence="14">
    <location>
        <begin position="259"/>
        <end position="374"/>
    </location>
</feature>
<dbReference type="FunFam" id="2.10.10.10:FF:000001">
    <property type="entry name" value="Fibronectin 1a isoform 1"/>
    <property type="match status" value="1"/>
</dbReference>
<feature type="domain" description="C-type lectin" evidence="14">
    <location>
        <begin position="544"/>
        <end position="658"/>
    </location>
</feature>
<evidence type="ECO:0000313" key="16">
    <source>
        <dbReference type="EMBL" id="KAF5909913.1"/>
    </source>
</evidence>
<organism evidence="16 17">
    <name type="scientific">Clarias magur</name>
    <name type="common">Asian catfish</name>
    <name type="synonym">Macropteronotus magur</name>
    <dbReference type="NCBI Taxonomy" id="1594786"/>
    <lineage>
        <taxon>Eukaryota</taxon>
        <taxon>Metazoa</taxon>
        <taxon>Chordata</taxon>
        <taxon>Craniata</taxon>
        <taxon>Vertebrata</taxon>
        <taxon>Euteleostomi</taxon>
        <taxon>Actinopterygii</taxon>
        <taxon>Neopterygii</taxon>
        <taxon>Teleostei</taxon>
        <taxon>Ostariophysi</taxon>
        <taxon>Siluriformes</taxon>
        <taxon>Clariidae</taxon>
        <taxon>Clarias</taxon>
    </lineage>
</organism>
<name>A0A8J5C9I1_CLAMG</name>
<dbReference type="GO" id="GO:0016020">
    <property type="term" value="C:membrane"/>
    <property type="evidence" value="ECO:0007669"/>
    <property type="project" value="UniProtKB-SubCell"/>
</dbReference>
<evidence type="ECO:0000256" key="1">
    <source>
        <dbReference type="ARBA" id="ARBA00004167"/>
    </source>
</evidence>
<dbReference type="InterPro" id="IPR050111">
    <property type="entry name" value="C-type_lectin/snaclec_domain"/>
</dbReference>
<dbReference type="Pfam" id="PF24562">
    <property type="entry name" value="CysR_MRC2_N"/>
    <property type="match status" value="1"/>
</dbReference>
<keyword evidence="9 16" id="KW-0675">Receptor</keyword>
<evidence type="ECO:0000259" key="15">
    <source>
        <dbReference type="PROSITE" id="PS51092"/>
    </source>
</evidence>
<evidence type="ECO:0000256" key="10">
    <source>
        <dbReference type="ARBA" id="ARBA00023180"/>
    </source>
</evidence>
<dbReference type="InterPro" id="IPR018378">
    <property type="entry name" value="C-type_lectin_CS"/>
</dbReference>
<feature type="domain" description="C-type lectin" evidence="14">
    <location>
        <begin position="701"/>
        <end position="823"/>
    </location>
</feature>
<evidence type="ECO:0000256" key="9">
    <source>
        <dbReference type="ARBA" id="ARBA00023170"/>
    </source>
</evidence>
<reference evidence="16" key="1">
    <citation type="submission" date="2020-07" db="EMBL/GenBank/DDBJ databases">
        <title>Clarias magur genome sequencing, assembly and annotation.</title>
        <authorList>
            <person name="Kushwaha B."/>
            <person name="Kumar R."/>
            <person name="Das P."/>
            <person name="Joshi C.G."/>
            <person name="Kumar D."/>
            <person name="Nagpure N.S."/>
            <person name="Pandey M."/>
            <person name="Agarwal S."/>
            <person name="Srivastava S."/>
            <person name="Singh M."/>
            <person name="Sahoo L."/>
            <person name="Jayasankar P."/>
            <person name="Meher P.K."/>
            <person name="Koringa P.G."/>
            <person name="Iquebal M.A."/>
            <person name="Das S.P."/>
            <person name="Bit A."/>
            <person name="Patnaik S."/>
            <person name="Patel N."/>
            <person name="Shah T.M."/>
            <person name="Hinsu A."/>
            <person name="Jena J.K."/>
        </authorList>
    </citation>
    <scope>NUCLEOTIDE SEQUENCE</scope>
    <source>
        <strain evidence="16">CIFAMagur01</strain>
        <tissue evidence="16">Testis</tissue>
    </source>
</reference>
<dbReference type="InterPro" id="IPR016187">
    <property type="entry name" value="CTDL_fold"/>
</dbReference>
<evidence type="ECO:0000256" key="12">
    <source>
        <dbReference type="SAM" id="MobiDB-lite"/>
    </source>
</evidence>
<keyword evidence="7 13" id="KW-0472">Membrane</keyword>
<feature type="region of interest" description="Disordered" evidence="12">
    <location>
        <begin position="471"/>
        <end position="492"/>
    </location>
</feature>
<feature type="domain" description="C-type lectin" evidence="14">
    <location>
        <begin position="403"/>
        <end position="520"/>
    </location>
</feature>
<dbReference type="InterPro" id="IPR001304">
    <property type="entry name" value="C-type_lectin-like"/>
</dbReference>
<dbReference type="PROSITE" id="PS51092">
    <property type="entry name" value="FN2_2"/>
    <property type="match status" value="1"/>
</dbReference>
<accession>A0A8J5C9I1</accession>
<keyword evidence="8 11" id="KW-1015">Disulfide bond</keyword>
<dbReference type="CDD" id="cd00062">
    <property type="entry name" value="FN2"/>
    <property type="match status" value="1"/>
</dbReference>
<feature type="domain" description="C-type lectin" evidence="14">
    <location>
        <begin position="1144"/>
        <end position="1253"/>
    </location>
</feature>
<dbReference type="InterPro" id="IPR013806">
    <property type="entry name" value="Kringle-like"/>
</dbReference>
<comment type="subcellular location">
    <subcellularLocation>
        <location evidence="1">Membrane</location>
        <topology evidence="1">Single-pass membrane protein</topology>
    </subcellularLocation>
</comment>
<protein>
    <submittedName>
        <fullName evidence="16">Secretory phospholipase A2 receptor</fullName>
    </submittedName>
</protein>
<dbReference type="InterPro" id="IPR000772">
    <property type="entry name" value="Ricin_B_lectin"/>
</dbReference>
<dbReference type="PROSITE" id="PS50041">
    <property type="entry name" value="C_TYPE_LECTIN_2"/>
    <property type="match status" value="8"/>
</dbReference>
<dbReference type="Pfam" id="PF00059">
    <property type="entry name" value="Lectin_C"/>
    <property type="match status" value="8"/>
</dbReference>
<keyword evidence="5" id="KW-0677">Repeat</keyword>